<evidence type="ECO:0000313" key="2">
    <source>
        <dbReference type="EMBL" id="CAD8596848.1"/>
    </source>
</evidence>
<sequence>MASRPAPRPTPTTAAPVKNKNEHGKRPRDWMGAGGDGSKAPALKKDDVLKKEESKLALSSIKSKLVAPKAGSSQLADERKNKVGSFSAGLTREQIRASQEQHRSKMESLGKPVPAYRSH</sequence>
<dbReference type="AlphaFoldDB" id="A0A7S0KYK0"/>
<name>A0A7S0KYK0_9EUKA</name>
<organism evidence="2">
    <name type="scientific">Coccolithus braarudii</name>
    <dbReference type="NCBI Taxonomy" id="221442"/>
    <lineage>
        <taxon>Eukaryota</taxon>
        <taxon>Haptista</taxon>
        <taxon>Haptophyta</taxon>
        <taxon>Prymnesiophyceae</taxon>
        <taxon>Coccolithales</taxon>
        <taxon>Coccolithaceae</taxon>
        <taxon>Coccolithus</taxon>
    </lineage>
</organism>
<dbReference type="EMBL" id="HBEY01000336">
    <property type="protein sequence ID" value="CAD8596848.1"/>
    <property type="molecule type" value="Transcribed_RNA"/>
</dbReference>
<evidence type="ECO:0000256" key="1">
    <source>
        <dbReference type="SAM" id="MobiDB-lite"/>
    </source>
</evidence>
<feature type="compositionally biased region" description="Pro residues" evidence="1">
    <location>
        <begin position="1"/>
        <end position="10"/>
    </location>
</feature>
<feature type="region of interest" description="Disordered" evidence="1">
    <location>
        <begin position="1"/>
        <end position="48"/>
    </location>
</feature>
<protein>
    <submittedName>
        <fullName evidence="2">Uncharacterized protein</fullName>
    </submittedName>
</protein>
<feature type="compositionally biased region" description="Basic and acidic residues" evidence="1">
    <location>
        <begin position="19"/>
        <end position="29"/>
    </location>
</feature>
<gene>
    <name evidence="2" type="ORF">CPEL01642_LOCUS177</name>
</gene>
<feature type="compositionally biased region" description="Basic and acidic residues" evidence="1">
    <location>
        <begin position="93"/>
        <end position="108"/>
    </location>
</feature>
<accession>A0A7S0KYK0</accession>
<feature type="region of interest" description="Disordered" evidence="1">
    <location>
        <begin position="61"/>
        <end position="119"/>
    </location>
</feature>
<proteinExistence type="predicted"/>
<reference evidence="2" key="1">
    <citation type="submission" date="2021-01" db="EMBL/GenBank/DDBJ databases">
        <authorList>
            <person name="Corre E."/>
            <person name="Pelletier E."/>
            <person name="Niang G."/>
            <person name="Scheremetjew M."/>
            <person name="Finn R."/>
            <person name="Kale V."/>
            <person name="Holt S."/>
            <person name="Cochrane G."/>
            <person name="Meng A."/>
            <person name="Brown T."/>
            <person name="Cohen L."/>
        </authorList>
    </citation>
    <scope>NUCLEOTIDE SEQUENCE</scope>
    <source>
        <strain evidence="2">PLY182g</strain>
    </source>
</reference>